<dbReference type="PANTHER" id="PTHR30055:SF175">
    <property type="entry name" value="HTH-TYPE TRANSCRIPTIONAL REPRESSOR KSTR2"/>
    <property type="match status" value="1"/>
</dbReference>
<dbReference type="PATRIC" id="fig|1225564.3.peg.3948"/>
<dbReference type="InterPro" id="IPR041490">
    <property type="entry name" value="KstR2_TetR_C"/>
</dbReference>
<dbReference type="InterPro" id="IPR050109">
    <property type="entry name" value="HTH-type_TetR-like_transc_reg"/>
</dbReference>
<dbReference type="InterPro" id="IPR036271">
    <property type="entry name" value="Tet_transcr_reg_TetR-rel_C_sf"/>
</dbReference>
<evidence type="ECO:0000256" key="6">
    <source>
        <dbReference type="SAM" id="MobiDB-lite"/>
    </source>
</evidence>
<comment type="caution">
    <text evidence="8">The sequence shown here is derived from an EMBL/GenBank/DDBJ whole genome shotgun (WGS) entry which is preliminary data.</text>
</comment>
<organism evidence="8 9">
    <name type="scientific">Microvirga vignae</name>
    <dbReference type="NCBI Taxonomy" id="1225564"/>
    <lineage>
        <taxon>Bacteria</taxon>
        <taxon>Pseudomonadati</taxon>
        <taxon>Pseudomonadota</taxon>
        <taxon>Alphaproteobacteria</taxon>
        <taxon>Hyphomicrobiales</taxon>
        <taxon>Methylobacteriaceae</taxon>
        <taxon>Microvirga</taxon>
    </lineage>
</organism>
<dbReference type="Gene3D" id="1.10.10.60">
    <property type="entry name" value="Homeodomain-like"/>
    <property type="match status" value="1"/>
</dbReference>
<dbReference type="EMBL" id="LCYG01000037">
    <property type="protein sequence ID" value="KLK92339.1"/>
    <property type="molecule type" value="Genomic_DNA"/>
</dbReference>
<sequence length="238" mass="26147">MTASPWKKPADRQKEREVKRDAVLRAAAQAFNENGFHKTSLDDVAERLNVTKPTIYYYVKNKDQILFECVRIGLEMLEDASAQIEGTSANGLTKLIALWRVYVQIVTEDFGRCLILVGEDPLPPGTRKELRALKGRIDKRFRSVIAEGIEDGSIRPCDPKIAAFAAAGALSWIARWYDPRGPLNPQELADQMIDLLVNGVGGAGQAKRKTNGKAGMKLAAANAPTSPKQSRKSANRAS</sequence>
<name>A0A0H1RBC9_9HYPH</name>
<evidence type="ECO:0000259" key="7">
    <source>
        <dbReference type="PROSITE" id="PS50977"/>
    </source>
</evidence>
<feature type="region of interest" description="Disordered" evidence="6">
    <location>
        <begin position="202"/>
        <end position="238"/>
    </location>
</feature>
<evidence type="ECO:0000256" key="1">
    <source>
        <dbReference type="ARBA" id="ARBA00022491"/>
    </source>
</evidence>
<feature type="domain" description="HTH tetR-type" evidence="7">
    <location>
        <begin position="17"/>
        <end position="77"/>
    </location>
</feature>
<dbReference type="GO" id="GO:0000976">
    <property type="term" value="F:transcription cis-regulatory region binding"/>
    <property type="evidence" value="ECO:0007669"/>
    <property type="project" value="TreeGrafter"/>
</dbReference>
<dbReference type="Pfam" id="PF00440">
    <property type="entry name" value="TetR_N"/>
    <property type="match status" value="1"/>
</dbReference>
<evidence type="ECO:0000256" key="4">
    <source>
        <dbReference type="ARBA" id="ARBA00023163"/>
    </source>
</evidence>
<dbReference type="RefSeq" id="WP_047189880.1">
    <property type="nucleotide sequence ID" value="NZ_LCYG01000037.1"/>
</dbReference>
<dbReference type="SUPFAM" id="SSF48498">
    <property type="entry name" value="Tetracyclin repressor-like, C-terminal domain"/>
    <property type="match status" value="1"/>
</dbReference>
<dbReference type="InterPro" id="IPR023772">
    <property type="entry name" value="DNA-bd_HTH_TetR-type_CS"/>
</dbReference>
<evidence type="ECO:0000256" key="5">
    <source>
        <dbReference type="PROSITE-ProRule" id="PRU00335"/>
    </source>
</evidence>
<keyword evidence="2" id="KW-0805">Transcription regulation</keyword>
<keyword evidence="1" id="KW-0678">Repressor</keyword>
<evidence type="ECO:0000256" key="3">
    <source>
        <dbReference type="ARBA" id="ARBA00023125"/>
    </source>
</evidence>
<dbReference type="InterPro" id="IPR009057">
    <property type="entry name" value="Homeodomain-like_sf"/>
</dbReference>
<gene>
    <name evidence="8" type="ORF">AA309_15280</name>
</gene>
<dbReference type="SUPFAM" id="SSF46689">
    <property type="entry name" value="Homeodomain-like"/>
    <property type="match status" value="1"/>
</dbReference>
<dbReference type="Proteomes" id="UP000035489">
    <property type="component" value="Unassembled WGS sequence"/>
</dbReference>
<accession>A0A0H1RBC9</accession>
<keyword evidence="4" id="KW-0804">Transcription</keyword>
<dbReference type="PROSITE" id="PS50977">
    <property type="entry name" value="HTH_TETR_2"/>
    <property type="match status" value="1"/>
</dbReference>
<dbReference type="GO" id="GO:0003700">
    <property type="term" value="F:DNA-binding transcription factor activity"/>
    <property type="evidence" value="ECO:0007669"/>
    <property type="project" value="TreeGrafter"/>
</dbReference>
<feature type="DNA-binding region" description="H-T-H motif" evidence="5">
    <location>
        <begin position="40"/>
        <end position="59"/>
    </location>
</feature>
<proteinExistence type="predicted"/>
<dbReference type="OrthoDB" id="9779746at2"/>
<dbReference type="PRINTS" id="PR00455">
    <property type="entry name" value="HTHTETR"/>
</dbReference>
<dbReference type="AlphaFoldDB" id="A0A0H1RBC9"/>
<evidence type="ECO:0000313" key="8">
    <source>
        <dbReference type="EMBL" id="KLK92339.1"/>
    </source>
</evidence>
<dbReference type="PANTHER" id="PTHR30055">
    <property type="entry name" value="HTH-TYPE TRANSCRIPTIONAL REGULATOR RUTR"/>
    <property type="match status" value="1"/>
</dbReference>
<evidence type="ECO:0000256" key="2">
    <source>
        <dbReference type="ARBA" id="ARBA00023015"/>
    </source>
</evidence>
<keyword evidence="3 5" id="KW-0238">DNA-binding</keyword>
<feature type="compositionally biased region" description="Basic residues" evidence="6">
    <location>
        <begin position="229"/>
        <end position="238"/>
    </location>
</feature>
<keyword evidence="9" id="KW-1185">Reference proteome</keyword>
<dbReference type="STRING" id="1225564.AA309_15280"/>
<dbReference type="Pfam" id="PF17932">
    <property type="entry name" value="TetR_C_24"/>
    <property type="match status" value="1"/>
</dbReference>
<dbReference type="PROSITE" id="PS01081">
    <property type="entry name" value="HTH_TETR_1"/>
    <property type="match status" value="1"/>
</dbReference>
<dbReference type="InterPro" id="IPR001647">
    <property type="entry name" value="HTH_TetR"/>
</dbReference>
<evidence type="ECO:0000313" key="9">
    <source>
        <dbReference type="Proteomes" id="UP000035489"/>
    </source>
</evidence>
<protein>
    <submittedName>
        <fullName evidence="8">TetR family transcriptional regulator</fullName>
    </submittedName>
</protein>
<reference evidence="8 9" key="1">
    <citation type="submission" date="2015-05" db="EMBL/GenBank/DDBJ databases">
        <title>Draft genome sequence of Microvirga vignae strain BR3299, a novel nitrogen fixing bacteria isolated from Brazil semi-aired region.</title>
        <authorList>
            <person name="Zilli J.E."/>
            <person name="Passos S.R."/>
            <person name="Leite J."/>
            <person name="Baldani J.I."/>
            <person name="Xavier G.R."/>
            <person name="Rumjaneck N.G."/>
            <person name="Simoes-Araujo J.L."/>
        </authorList>
    </citation>
    <scope>NUCLEOTIDE SEQUENCE [LARGE SCALE GENOMIC DNA]</scope>
    <source>
        <strain evidence="8 9">BR3299</strain>
    </source>
</reference>
<dbReference type="Gene3D" id="1.10.357.10">
    <property type="entry name" value="Tetracycline Repressor, domain 2"/>
    <property type="match status" value="1"/>
</dbReference>